<organism evidence="1 2">
    <name type="scientific">Plectosphaerella cucumerina</name>
    <dbReference type="NCBI Taxonomy" id="40658"/>
    <lineage>
        <taxon>Eukaryota</taxon>
        <taxon>Fungi</taxon>
        <taxon>Dikarya</taxon>
        <taxon>Ascomycota</taxon>
        <taxon>Pezizomycotina</taxon>
        <taxon>Sordariomycetes</taxon>
        <taxon>Hypocreomycetidae</taxon>
        <taxon>Glomerellales</taxon>
        <taxon>Plectosphaerellaceae</taxon>
        <taxon>Plectosphaerella</taxon>
    </lineage>
</organism>
<dbReference type="EMBL" id="JAGPXD010000007">
    <property type="protein sequence ID" value="KAH7347783.1"/>
    <property type="molecule type" value="Genomic_DNA"/>
</dbReference>
<accession>A0A8K0T2C7</accession>
<reference evidence="1" key="1">
    <citation type="journal article" date="2021" name="Nat. Commun.">
        <title>Genetic determinants of endophytism in the Arabidopsis root mycobiome.</title>
        <authorList>
            <person name="Mesny F."/>
            <person name="Miyauchi S."/>
            <person name="Thiergart T."/>
            <person name="Pickel B."/>
            <person name="Atanasova L."/>
            <person name="Karlsson M."/>
            <person name="Huettel B."/>
            <person name="Barry K.W."/>
            <person name="Haridas S."/>
            <person name="Chen C."/>
            <person name="Bauer D."/>
            <person name="Andreopoulos W."/>
            <person name="Pangilinan J."/>
            <person name="LaButti K."/>
            <person name="Riley R."/>
            <person name="Lipzen A."/>
            <person name="Clum A."/>
            <person name="Drula E."/>
            <person name="Henrissat B."/>
            <person name="Kohler A."/>
            <person name="Grigoriev I.V."/>
            <person name="Martin F.M."/>
            <person name="Hacquard S."/>
        </authorList>
    </citation>
    <scope>NUCLEOTIDE SEQUENCE</scope>
    <source>
        <strain evidence="1">MPI-CAGE-AT-0016</strain>
    </source>
</reference>
<dbReference type="AlphaFoldDB" id="A0A8K0T2C7"/>
<evidence type="ECO:0000313" key="2">
    <source>
        <dbReference type="Proteomes" id="UP000813385"/>
    </source>
</evidence>
<evidence type="ECO:0000313" key="1">
    <source>
        <dbReference type="EMBL" id="KAH7347783.1"/>
    </source>
</evidence>
<name>A0A8K0T2C7_9PEZI</name>
<proteinExistence type="predicted"/>
<dbReference type="Proteomes" id="UP000813385">
    <property type="component" value="Unassembled WGS sequence"/>
</dbReference>
<sequence length="180" mass="19891">MIPRKFVPPSFCITEVDGDLSLTLASLICLEADGQPKKLTIDRLAKLVRDGKIWIDRKRSCRIILTITWEDAEGKRKFPLPSLFDGLVQAFESLEAWTRLGLSVSQKEDASLPPNRVAFEIELADAAPIMLAPPGTPLAVLQKICCTMSFREGQHDQPNLPVTPSQVSKHEASWIGELAA</sequence>
<keyword evidence="2" id="KW-1185">Reference proteome</keyword>
<gene>
    <name evidence="1" type="ORF">B0T11DRAFT_144533</name>
</gene>
<comment type="caution">
    <text evidence="1">The sequence shown here is derived from an EMBL/GenBank/DDBJ whole genome shotgun (WGS) entry which is preliminary data.</text>
</comment>
<protein>
    <submittedName>
        <fullName evidence="1">Uncharacterized protein</fullName>
    </submittedName>
</protein>